<dbReference type="Gene3D" id="3.30.530.20">
    <property type="match status" value="1"/>
</dbReference>
<dbReference type="Proteomes" id="UP000626982">
    <property type="component" value="Unassembled WGS sequence"/>
</dbReference>
<dbReference type="InterPro" id="IPR013538">
    <property type="entry name" value="ASHA1/2-like_C"/>
</dbReference>
<evidence type="ECO:0000313" key="4">
    <source>
        <dbReference type="Proteomes" id="UP000626982"/>
    </source>
</evidence>
<dbReference type="Pfam" id="PF08327">
    <property type="entry name" value="AHSA1"/>
    <property type="match status" value="1"/>
</dbReference>
<sequence>MVELVVEQRVAADREAVWRAWTDPEAIARWWWHELPGTRIAADARVGGAYRFDAAAGWGATGEYRALEPHDRIVLTWRWIDDGEPEAEVDVVEVLLTDEPVDADDAGSAATGAAEEPRAAAQAVGTLVTVRHETREAAAADYEVGWRDTLAHLPAACP</sequence>
<proteinExistence type="inferred from homology"/>
<protein>
    <recommendedName>
        <fullName evidence="2">Activator of Hsp90 ATPase homologue 1/2-like C-terminal domain-containing protein</fullName>
    </recommendedName>
</protein>
<evidence type="ECO:0000313" key="3">
    <source>
        <dbReference type="EMBL" id="GGN87887.1"/>
    </source>
</evidence>
<evidence type="ECO:0000259" key="2">
    <source>
        <dbReference type="Pfam" id="PF08327"/>
    </source>
</evidence>
<comment type="similarity">
    <text evidence="1">Belongs to the AHA1 family.</text>
</comment>
<gene>
    <name evidence="3" type="ORF">GCM10010968_22870</name>
</gene>
<dbReference type="InterPro" id="IPR023393">
    <property type="entry name" value="START-like_dom_sf"/>
</dbReference>
<organism evidence="3 4">
    <name type="scientific">Agrococcus terreus</name>
    <dbReference type="NCBI Taxonomy" id="574649"/>
    <lineage>
        <taxon>Bacteria</taxon>
        <taxon>Bacillati</taxon>
        <taxon>Actinomycetota</taxon>
        <taxon>Actinomycetes</taxon>
        <taxon>Micrococcales</taxon>
        <taxon>Microbacteriaceae</taxon>
        <taxon>Agrococcus</taxon>
    </lineage>
</organism>
<name>A0ABQ2KMK6_9MICO</name>
<dbReference type="EMBL" id="BMLM01000002">
    <property type="protein sequence ID" value="GGN87887.1"/>
    <property type="molecule type" value="Genomic_DNA"/>
</dbReference>
<evidence type="ECO:0000256" key="1">
    <source>
        <dbReference type="ARBA" id="ARBA00006817"/>
    </source>
</evidence>
<keyword evidence="4" id="KW-1185">Reference proteome</keyword>
<accession>A0ABQ2KMK6</accession>
<reference evidence="4" key="1">
    <citation type="journal article" date="2019" name="Int. J. Syst. Evol. Microbiol.">
        <title>The Global Catalogue of Microorganisms (GCM) 10K type strain sequencing project: providing services to taxonomists for standard genome sequencing and annotation.</title>
        <authorList>
            <consortium name="The Broad Institute Genomics Platform"/>
            <consortium name="The Broad Institute Genome Sequencing Center for Infectious Disease"/>
            <person name="Wu L."/>
            <person name="Ma J."/>
        </authorList>
    </citation>
    <scope>NUCLEOTIDE SEQUENCE [LARGE SCALE GENOMIC DNA]</scope>
    <source>
        <strain evidence="4">CGMCC 1.6960</strain>
    </source>
</reference>
<dbReference type="RefSeq" id="WP_188718437.1">
    <property type="nucleotide sequence ID" value="NZ_BAABBD010000003.1"/>
</dbReference>
<feature type="domain" description="Activator of Hsp90 ATPase homologue 1/2-like C-terminal" evidence="2">
    <location>
        <begin position="12"/>
        <end position="100"/>
    </location>
</feature>
<dbReference type="CDD" id="cd07814">
    <property type="entry name" value="SRPBCC_CalC_Aha1-like"/>
    <property type="match status" value="1"/>
</dbReference>
<comment type="caution">
    <text evidence="3">The sequence shown here is derived from an EMBL/GenBank/DDBJ whole genome shotgun (WGS) entry which is preliminary data.</text>
</comment>
<dbReference type="SUPFAM" id="SSF55961">
    <property type="entry name" value="Bet v1-like"/>
    <property type="match status" value="1"/>
</dbReference>